<evidence type="ECO:0000313" key="1">
    <source>
        <dbReference type="EMBL" id="MEN2786465.1"/>
    </source>
</evidence>
<dbReference type="EMBL" id="JBDIMF010000002">
    <property type="protein sequence ID" value="MEN2786465.1"/>
    <property type="molecule type" value="Genomic_DNA"/>
</dbReference>
<dbReference type="RefSeq" id="WP_345864251.1">
    <property type="nucleotide sequence ID" value="NZ_JBDIMF010000002.1"/>
</dbReference>
<organism evidence="1 2">
    <name type="scientific">Sphingomonas qilianensis</name>
    <dbReference type="NCBI Taxonomy" id="1736690"/>
    <lineage>
        <taxon>Bacteria</taxon>
        <taxon>Pseudomonadati</taxon>
        <taxon>Pseudomonadota</taxon>
        <taxon>Alphaproteobacteria</taxon>
        <taxon>Sphingomonadales</taxon>
        <taxon>Sphingomonadaceae</taxon>
        <taxon>Sphingomonas</taxon>
    </lineage>
</organism>
<name>A0ABU9XRN3_9SPHN</name>
<gene>
    <name evidence="1" type="ORF">ABC969_08545</name>
</gene>
<reference evidence="1 2" key="1">
    <citation type="submission" date="2024-05" db="EMBL/GenBank/DDBJ databases">
        <authorList>
            <person name="Liu Q."/>
            <person name="Xin Y.-H."/>
        </authorList>
    </citation>
    <scope>NUCLEOTIDE SEQUENCE [LARGE SCALE GENOMIC DNA]</scope>
    <source>
        <strain evidence="1 2">CGMCC 1.15349</strain>
    </source>
</reference>
<dbReference type="Proteomes" id="UP001404104">
    <property type="component" value="Unassembled WGS sequence"/>
</dbReference>
<comment type="caution">
    <text evidence="1">The sequence shown here is derived from an EMBL/GenBank/DDBJ whole genome shotgun (WGS) entry which is preliminary data.</text>
</comment>
<proteinExistence type="predicted"/>
<protein>
    <submittedName>
        <fullName evidence="1">Uncharacterized protein</fullName>
    </submittedName>
</protein>
<sequence length="82" mass="8440">MHGADDAGSSAQREYTLAGTAVTLVVRAWLEPVGGAPPILRGTVAQLGGVMLGAFSSIEALAALVVRQLDAPQPEEFPHSSQ</sequence>
<accession>A0ABU9XRN3</accession>
<keyword evidence="2" id="KW-1185">Reference proteome</keyword>
<evidence type="ECO:0000313" key="2">
    <source>
        <dbReference type="Proteomes" id="UP001404104"/>
    </source>
</evidence>